<name>A0ABN2NWP1_9ACTN</name>
<sequence>MSLHDELHAAQRCLEGLARCVSRLEQELGSPLEVRRVRSDTDHLRESLALLAAAAPPPSAAHHEMITVPEAPYDRRLWTDSDDEGLGAGGRRAP</sequence>
<protein>
    <submittedName>
        <fullName evidence="2">Uncharacterized protein</fullName>
    </submittedName>
</protein>
<keyword evidence="3" id="KW-1185">Reference proteome</keyword>
<gene>
    <name evidence="2" type="ORF">GCM10009716_13230</name>
</gene>
<feature type="region of interest" description="Disordered" evidence="1">
    <location>
        <begin position="74"/>
        <end position="94"/>
    </location>
</feature>
<accession>A0ABN2NWP1</accession>
<reference evidence="2 3" key="1">
    <citation type="journal article" date="2019" name="Int. J. Syst. Evol. Microbiol.">
        <title>The Global Catalogue of Microorganisms (GCM) 10K type strain sequencing project: providing services to taxonomists for standard genome sequencing and annotation.</title>
        <authorList>
            <consortium name="The Broad Institute Genomics Platform"/>
            <consortium name="The Broad Institute Genome Sequencing Center for Infectious Disease"/>
            <person name="Wu L."/>
            <person name="Ma J."/>
        </authorList>
    </citation>
    <scope>NUCLEOTIDE SEQUENCE [LARGE SCALE GENOMIC DNA]</scope>
    <source>
        <strain evidence="2 3">JCM 13581</strain>
    </source>
</reference>
<comment type="caution">
    <text evidence="2">The sequence shown here is derived from an EMBL/GenBank/DDBJ whole genome shotgun (WGS) entry which is preliminary data.</text>
</comment>
<proteinExistence type="predicted"/>
<evidence type="ECO:0000313" key="2">
    <source>
        <dbReference type="EMBL" id="GAA1904645.1"/>
    </source>
</evidence>
<dbReference type="Proteomes" id="UP001501303">
    <property type="component" value="Unassembled WGS sequence"/>
</dbReference>
<evidence type="ECO:0000313" key="3">
    <source>
        <dbReference type="Proteomes" id="UP001501303"/>
    </source>
</evidence>
<evidence type="ECO:0000256" key="1">
    <source>
        <dbReference type="SAM" id="MobiDB-lite"/>
    </source>
</evidence>
<dbReference type="RefSeq" id="WP_344259568.1">
    <property type="nucleotide sequence ID" value="NZ_BAAAMJ010000010.1"/>
</dbReference>
<organism evidence="2 3">
    <name type="scientific">Streptomyces sodiiphilus</name>
    <dbReference type="NCBI Taxonomy" id="226217"/>
    <lineage>
        <taxon>Bacteria</taxon>
        <taxon>Bacillati</taxon>
        <taxon>Actinomycetota</taxon>
        <taxon>Actinomycetes</taxon>
        <taxon>Kitasatosporales</taxon>
        <taxon>Streptomycetaceae</taxon>
        <taxon>Streptomyces</taxon>
    </lineage>
</organism>
<dbReference type="EMBL" id="BAAAMJ010000010">
    <property type="protein sequence ID" value="GAA1904645.1"/>
    <property type="molecule type" value="Genomic_DNA"/>
</dbReference>